<organism evidence="3 4">
    <name type="scientific">Burkholderia latens</name>
    <dbReference type="NCBI Taxonomy" id="488446"/>
    <lineage>
        <taxon>Bacteria</taxon>
        <taxon>Pseudomonadati</taxon>
        <taxon>Pseudomonadota</taxon>
        <taxon>Betaproteobacteria</taxon>
        <taxon>Burkholderiales</taxon>
        <taxon>Burkholderiaceae</taxon>
        <taxon>Burkholderia</taxon>
        <taxon>Burkholderia cepacia complex</taxon>
    </lineage>
</organism>
<dbReference type="InterPro" id="IPR050263">
    <property type="entry name" value="Bact_Fimbrial_Adh_Pro"/>
</dbReference>
<dbReference type="InterPro" id="IPR000259">
    <property type="entry name" value="Adhesion_dom_fimbrial"/>
</dbReference>
<keyword evidence="1" id="KW-0732">Signal</keyword>
<evidence type="ECO:0000259" key="2">
    <source>
        <dbReference type="Pfam" id="PF00419"/>
    </source>
</evidence>
<dbReference type="InterPro" id="IPR008966">
    <property type="entry name" value="Adhesion_dom_sf"/>
</dbReference>
<evidence type="ECO:0000313" key="4">
    <source>
        <dbReference type="Proteomes" id="UP000430232"/>
    </source>
</evidence>
<proteinExistence type="predicted"/>
<dbReference type="OrthoDB" id="8781842at2"/>
<dbReference type="PANTHER" id="PTHR33420:SF3">
    <property type="entry name" value="FIMBRIAL SUBUNIT ELFA"/>
    <property type="match status" value="1"/>
</dbReference>
<reference evidence="3 4" key="1">
    <citation type="submission" date="2019-09" db="EMBL/GenBank/DDBJ databases">
        <title>Draft genome sequences of 48 bacterial type strains from the CCUG.</title>
        <authorList>
            <person name="Tunovic T."/>
            <person name="Pineiro-Iglesias B."/>
            <person name="Unosson C."/>
            <person name="Inganas E."/>
            <person name="Ohlen M."/>
            <person name="Cardew S."/>
            <person name="Jensie-Markopoulos S."/>
            <person name="Salva-Serra F."/>
            <person name="Jaen-Luchoro D."/>
            <person name="Karlsson R."/>
            <person name="Svensson-Stadler L."/>
            <person name="Chun J."/>
            <person name="Moore E."/>
        </authorList>
    </citation>
    <scope>NUCLEOTIDE SEQUENCE [LARGE SCALE GENOMIC DNA]</scope>
    <source>
        <strain evidence="3 4">CCUG 54555</strain>
    </source>
</reference>
<dbReference type="Gene3D" id="2.60.40.3310">
    <property type="match status" value="1"/>
</dbReference>
<dbReference type="Gene3D" id="2.60.40.1090">
    <property type="entry name" value="Fimbrial-type adhesion domain"/>
    <property type="match status" value="1"/>
</dbReference>
<dbReference type="AlphaFoldDB" id="A0A6H9SP51"/>
<evidence type="ECO:0000313" key="3">
    <source>
        <dbReference type="EMBL" id="KAB0641714.1"/>
    </source>
</evidence>
<dbReference type="GO" id="GO:0043709">
    <property type="term" value="P:cell adhesion involved in single-species biofilm formation"/>
    <property type="evidence" value="ECO:0007669"/>
    <property type="project" value="TreeGrafter"/>
</dbReference>
<gene>
    <name evidence="3" type="ORF">F7R21_15415</name>
</gene>
<name>A0A6H9SP51_9BURK</name>
<sequence length="365" mass="38499">MAADATEVHPTMRKSTIHSEWRSRIGSLLHVALFMIAAAVGAEAFAGTCSFAPGNSVRNDTVSLPSTVFTGRDIPIGQVIYSTNLGYGGVPEGNCTGLSDTDQFEQVSFEASGGQLTSWNQGSYGGKVYKTGQDGIGIAFLAGTPMSYSGVPSGNVELLMGPAQGTKAYFNDTVAIVLIKIGDVKPGKINASILPQIRLYYGSNRLNAVNYSVTGSTTITTGTCKTPDVAVDMGTFLKERAFTGVGSATQWKPVNIALQNCPAFTSNVTLRYTLTPGTPIVNSSQGIIALKPEAGKPTATGIGLQIAKANRTAVTYNQLMPVDFKPQFVEDGNYTIPLLARYYQTASAVTPGTANALVTFTLNYQ</sequence>
<feature type="domain" description="Fimbrial-type adhesion" evidence="2">
    <location>
        <begin position="218"/>
        <end position="365"/>
    </location>
</feature>
<dbReference type="Proteomes" id="UP000430232">
    <property type="component" value="Unassembled WGS sequence"/>
</dbReference>
<comment type="caution">
    <text evidence="3">The sequence shown here is derived from an EMBL/GenBank/DDBJ whole genome shotgun (WGS) entry which is preliminary data.</text>
</comment>
<dbReference type="PANTHER" id="PTHR33420">
    <property type="entry name" value="FIMBRIAL SUBUNIT ELFA-RELATED"/>
    <property type="match status" value="1"/>
</dbReference>
<dbReference type="GO" id="GO:0009289">
    <property type="term" value="C:pilus"/>
    <property type="evidence" value="ECO:0007669"/>
    <property type="project" value="InterPro"/>
</dbReference>
<keyword evidence="4" id="KW-1185">Reference proteome</keyword>
<accession>A0A6H9SP51</accession>
<dbReference type="InterPro" id="IPR036937">
    <property type="entry name" value="Adhesion_dom_fimbrial_sf"/>
</dbReference>
<dbReference type="SUPFAM" id="SSF49401">
    <property type="entry name" value="Bacterial adhesins"/>
    <property type="match status" value="1"/>
</dbReference>
<dbReference type="Pfam" id="PF00419">
    <property type="entry name" value="Fimbrial"/>
    <property type="match status" value="1"/>
</dbReference>
<evidence type="ECO:0000256" key="1">
    <source>
        <dbReference type="ARBA" id="ARBA00022729"/>
    </source>
</evidence>
<dbReference type="EMBL" id="VZOJ01000037">
    <property type="protein sequence ID" value="KAB0641714.1"/>
    <property type="molecule type" value="Genomic_DNA"/>
</dbReference>
<protein>
    <submittedName>
        <fullName evidence="3">Type 1 fimbrial protein</fullName>
    </submittedName>
</protein>